<organism evidence="2">
    <name type="scientific">Zea mays</name>
    <name type="common">Maize</name>
    <dbReference type="NCBI Taxonomy" id="4577"/>
    <lineage>
        <taxon>Eukaryota</taxon>
        <taxon>Viridiplantae</taxon>
        <taxon>Streptophyta</taxon>
        <taxon>Embryophyta</taxon>
        <taxon>Tracheophyta</taxon>
        <taxon>Spermatophyta</taxon>
        <taxon>Magnoliopsida</taxon>
        <taxon>Liliopsida</taxon>
        <taxon>Poales</taxon>
        <taxon>Poaceae</taxon>
        <taxon>PACMAD clade</taxon>
        <taxon>Panicoideae</taxon>
        <taxon>Andropogonodae</taxon>
        <taxon>Andropogoneae</taxon>
        <taxon>Tripsacinae</taxon>
        <taxon>Zea</taxon>
    </lineage>
</organism>
<dbReference type="EMBL" id="BT061373">
    <property type="protein sequence ID" value="ACN26070.1"/>
    <property type="molecule type" value="mRNA"/>
</dbReference>
<reference evidence="2" key="1">
    <citation type="journal article" date="2009" name="PLoS Genet.">
        <title>Sequencing, mapping, and analysis of 27,455 maize full-length cDNAs.</title>
        <authorList>
            <person name="Soderlund C."/>
            <person name="Descour A."/>
            <person name="Kudrna D."/>
            <person name="Bomhoff M."/>
            <person name="Boyd L."/>
            <person name="Currie J."/>
            <person name="Angelova A."/>
            <person name="Collura K."/>
            <person name="Wissotski M."/>
            <person name="Ashley E."/>
            <person name="Morrow D."/>
            <person name="Fernandes J."/>
            <person name="Walbot V."/>
            <person name="Yu Y."/>
        </authorList>
    </citation>
    <scope>NUCLEOTIDE SEQUENCE</scope>
    <source>
        <strain evidence="2">B73</strain>
    </source>
</reference>
<accession>C0HGB7</accession>
<feature type="region of interest" description="Disordered" evidence="1">
    <location>
        <begin position="42"/>
        <end position="62"/>
    </location>
</feature>
<proteinExistence type="evidence at transcript level"/>
<feature type="compositionally biased region" description="Basic and acidic residues" evidence="1">
    <location>
        <begin position="114"/>
        <end position="126"/>
    </location>
</feature>
<sequence length="126" mass="13677">MHVGVHLIKVHDGLVTASKMQITEQGKGKSIDPLCMHRAEGDEERVQQSGELGDDPVGVVAEEGDDLGDEARRAPVFLQHLQLLELLVHQTRGEHGGEESVELLPQRGGSHGSLLEEPRPERAVVA</sequence>
<feature type="region of interest" description="Disordered" evidence="1">
    <location>
        <begin position="92"/>
        <end position="126"/>
    </location>
</feature>
<name>C0HGB7_MAIZE</name>
<reference evidence="2" key="2">
    <citation type="submission" date="2012-06" db="EMBL/GenBank/DDBJ databases">
        <authorList>
            <person name="Yu Y."/>
            <person name="Currie J."/>
            <person name="Lomeli R."/>
            <person name="Angelova A."/>
            <person name="Collura K."/>
            <person name="Wissotski M."/>
            <person name="Campos D."/>
            <person name="Kudrna D."/>
            <person name="Golser W."/>
            <person name="Ashely E."/>
            <person name="Descour A."/>
            <person name="Fernandes J."/>
            <person name="Soderlund C."/>
            <person name="Walbot V."/>
        </authorList>
    </citation>
    <scope>NUCLEOTIDE SEQUENCE</scope>
    <source>
        <strain evidence="2">B73</strain>
    </source>
</reference>
<dbReference type="AlphaFoldDB" id="C0HGB7"/>
<protein>
    <submittedName>
        <fullName evidence="2">Uncharacterized protein</fullName>
    </submittedName>
</protein>
<evidence type="ECO:0000313" key="2">
    <source>
        <dbReference type="EMBL" id="ACN26070.1"/>
    </source>
</evidence>
<evidence type="ECO:0000256" key="1">
    <source>
        <dbReference type="SAM" id="MobiDB-lite"/>
    </source>
</evidence>